<evidence type="ECO:0000313" key="6">
    <source>
        <dbReference type="RefSeq" id="XP_020099090.1"/>
    </source>
</evidence>
<dbReference type="PANTHER" id="PTHR15574">
    <property type="entry name" value="WD REPEAT DOMAIN-CONTAINING FAMILY"/>
    <property type="match status" value="1"/>
</dbReference>
<protein>
    <submittedName>
        <fullName evidence="6">DDB1- and CUL4-associated factor 8</fullName>
    </submittedName>
</protein>
<gene>
    <name evidence="6" type="primary">LOC109717637</name>
</gene>
<dbReference type="GO" id="GO:0005737">
    <property type="term" value="C:cytoplasm"/>
    <property type="evidence" value="ECO:0007669"/>
    <property type="project" value="TreeGrafter"/>
</dbReference>
<dbReference type="GO" id="GO:0080008">
    <property type="term" value="C:Cul4-RING E3 ubiquitin ligase complex"/>
    <property type="evidence" value="ECO:0007669"/>
    <property type="project" value="EnsemblPlants"/>
</dbReference>
<keyword evidence="1 3" id="KW-0853">WD repeat</keyword>
<keyword evidence="5" id="KW-1185">Reference proteome</keyword>
<feature type="region of interest" description="Disordered" evidence="4">
    <location>
        <begin position="428"/>
        <end position="474"/>
    </location>
</feature>
<dbReference type="Pfam" id="PF00400">
    <property type="entry name" value="WD40"/>
    <property type="match status" value="3"/>
</dbReference>
<accession>A0A6P5G1G5</accession>
<dbReference type="SUPFAM" id="SSF50978">
    <property type="entry name" value="WD40 repeat-like"/>
    <property type="match status" value="1"/>
</dbReference>
<name>A0A6P5G1G5_ANACO</name>
<reference evidence="6" key="2">
    <citation type="submission" date="2025-08" db="UniProtKB">
        <authorList>
            <consortium name="RefSeq"/>
        </authorList>
    </citation>
    <scope>IDENTIFICATION</scope>
    <source>
        <tissue evidence="6">Leaf</tissue>
    </source>
</reference>
<dbReference type="AlphaFoldDB" id="A0A6P5G1G5"/>
<sequence length="474" mass="52523">MMEGPSKSGFREIGRRELGFLPPLLFARRVGGSEALVKRLSLYGKLHGHKGCVNTVHFNPSGDLLVTGSDDRKIIIWDWAAKTKKFAYPSGHLENVFQARIMPFTDDRTIVTSAADGQVIVGQIMGNGQVSTKHLGTHRGRVHKLAIEPGSPHIFYSCGEDGLVQHYDLRSSSATKLFYCSSFSENKQPIPLNAIVIDPRNPNYFSLGGFDEYARIYDIRNYHIDALSSSDRPVDIFCPRHLIGSDNAHITGLAYSNTSELLVSYNDELIYLFRKGMGLGPNPRSSPVEESEKLDKPQVYSGHRNSKTVKGVNFFGPNDEYVASGSDCGRVYIWRKKGGELMAMMVGDKHIVNCVEPHPYFPFLATSGFDKNVKIWTPTASESVPLPENAKEVMAANKRGREARAQVALSPDVIMHVLRLHRRQASAYVEPQPSTTDLESDNDDEREALLVGYTGADADSEENSDGDPRDCIVS</sequence>
<dbReference type="InterPro" id="IPR045151">
    <property type="entry name" value="DCAF8"/>
</dbReference>
<feature type="repeat" description="WD" evidence="3">
    <location>
        <begin position="345"/>
        <end position="376"/>
    </location>
</feature>
<keyword evidence="2" id="KW-0677">Repeat</keyword>
<feature type="repeat" description="WD" evidence="3">
    <location>
        <begin position="46"/>
        <end position="78"/>
    </location>
</feature>
<dbReference type="PROSITE" id="PS50294">
    <property type="entry name" value="WD_REPEATS_REGION"/>
    <property type="match status" value="1"/>
</dbReference>
<dbReference type="InterPro" id="IPR001680">
    <property type="entry name" value="WD40_rpt"/>
</dbReference>
<organism evidence="5 6">
    <name type="scientific">Ananas comosus</name>
    <name type="common">Pineapple</name>
    <name type="synonym">Ananas ananas</name>
    <dbReference type="NCBI Taxonomy" id="4615"/>
    <lineage>
        <taxon>Eukaryota</taxon>
        <taxon>Viridiplantae</taxon>
        <taxon>Streptophyta</taxon>
        <taxon>Embryophyta</taxon>
        <taxon>Tracheophyta</taxon>
        <taxon>Spermatophyta</taxon>
        <taxon>Magnoliopsida</taxon>
        <taxon>Liliopsida</taxon>
        <taxon>Poales</taxon>
        <taxon>Bromeliaceae</taxon>
        <taxon>Bromelioideae</taxon>
        <taxon>Ananas</taxon>
    </lineage>
</organism>
<evidence type="ECO:0000256" key="4">
    <source>
        <dbReference type="SAM" id="MobiDB-lite"/>
    </source>
</evidence>
<dbReference type="SMART" id="SM00320">
    <property type="entry name" value="WD40"/>
    <property type="match status" value="7"/>
</dbReference>
<evidence type="ECO:0000256" key="2">
    <source>
        <dbReference type="ARBA" id="ARBA00022737"/>
    </source>
</evidence>
<dbReference type="InterPro" id="IPR036322">
    <property type="entry name" value="WD40_repeat_dom_sf"/>
</dbReference>
<dbReference type="PROSITE" id="PS50082">
    <property type="entry name" value="WD_REPEATS_2"/>
    <property type="match status" value="2"/>
</dbReference>
<dbReference type="GeneID" id="109717637"/>
<evidence type="ECO:0000256" key="3">
    <source>
        <dbReference type="PROSITE-ProRule" id="PRU00221"/>
    </source>
</evidence>
<evidence type="ECO:0000256" key="1">
    <source>
        <dbReference type="ARBA" id="ARBA00022574"/>
    </source>
</evidence>
<dbReference type="RefSeq" id="XP_020099090.1">
    <property type="nucleotide sequence ID" value="XM_020243501.1"/>
</dbReference>
<proteinExistence type="predicted"/>
<feature type="region of interest" description="Disordered" evidence="4">
    <location>
        <begin position="282"/>
        <end position="302"/>
    </location>
</feature>
<dbReference type="PANTHER" id="PTHR15574:SF65">
    <property type="entry name" value="TRANSDUCIN_WD40 REPEAT-LIKE SUPERFAMILY PROTEIN"/>
    <property type="match status" value="1"/>
</dbReference>
<dbReference type="OrthoDB" id="4869960at2759"/>
<reference evidence="5" key="1">
    <citation type="journal article" date="2015" name="Nat. Genet.">
        <title>The pineapple genome and the evolution of CAM photosynthesis.</title>
        <authorList>
            <person name="Ming R."/>
            <person name="VanBuren R."/>
            <person name="Wai C.M."/>
            <person name="Tang H."/>
            <person name="Schatz M.C."/>
            <person name="Bowers J.E."/>
            <person name="Lyons E."/>
            <person name="Wang M.L."/>
            <person name="Chen J."/>
            <person name="Biggers E."/>
            <person name="Zhang J."/>
            <person name="Huang L."/>
            <person name="Zhang L."/>
            <person name="Miao W."/>
            <person name="Zhang J."/>
            <person name="Ye Z."/>
            <person name="Miao C."/>
            <person name="Lin Z."/>
            <person name="Wang H."/>
            <person name="Zhou H."/>
            <person name="Yim W.C."/>
            <person name="Priest H.D."/>
            <person name="Zheng C."/>
            <person name="Woodhouse M."/>
            <person name="Edger P.P."/>
            <person name="Guyot R."/>
            <person name="Guo H.B."/>
            <person name="Guo H."/>
            <person name="Zheng G."/>
            <person name="Singh R."/>
            <person name="Sharma A."/>
            <person name="Min X."/>
            <person name="Zheng Y."/>
            <person name="Lee H."/>
            <person name="Gurtowski J."/>
            <person name="Sedlazeck F.J."/>
            <person name="Harkess A."/>
            <person name="McKain M.R."/>
            <person name="Liao Z."/>
            <person name="Fang J."/>
            <person name="Liu J."/>
            <person name="Zhang X."/>
            <person name="Zhang Q."/>
            <person name="Hu W."/>
            <person name="Qin Y."/>
            <person name="Wang K."/>
            <person name="Chen L.Y."/>
            <person name="Shirley N."/>
            <person name="Lin Y.R."/>
            <person name="Liu L.Y."/>
            <person name="Hernandez A.G."/>
            <person name="Wright C.L."/>
            <person name="Bulone V."/>
            <person name="Tuskan G.A."/>
            <person name="Heath K."/>
            <person name="Zee F."/>
            <person name="Moore P.H."/>
            <person name="Sunkar R."/>
            <person name="Leebens-Mack J.H."/>
            <person name="Mockler T."/>
            <person name="Bennetzen J.L."/>
            <person name="Freeling M."/>
            <person name="Sankoff D."/>
            <person name="Paterson A.H."/>
            <person name="Zhu X."/>
            <person name="Yang X."/>
            <person name="Smith J.A."/>
            <person name="Cushman J.C."/>
            <person name="Paull R.E."/>
            <person name="Yu Q."/>
        </authorList>
    </citation>
    <scope>NUCLEOTIDE SEQUENCE [LARGE SCALE GENOMIC DNA]</scope>
    <source>
        <strain evidence="5">cv. F153</strain>
    </source>
</reference>
<dbReference type="Gramene" id="Aco030122.1.mrna1">
    <property type="protein sequence ID" value="Aco030122.1.mrna1"/>
    <property type="gene ID" value="Aco030122.1.path1"/>
</dbReference>
<dbReference type="Gene3D" id="2.130.10.10">
    <property type="entry name" value="YVTN repeat-like/Quinoprotein amine dehydrogenase"/>
    <property type="match status" value="1"/>
</dbReference>
<evidence type="ECO:0000313" key="5">
    <source>
        <dbReference type="Proteomes" id="UP000515123"/>
    </source>
</evidence>
<dbReference type="Proteomes" id="UP000515123">
    <property type="component" value="Linkage group 11"/>
</dbReference>
<dbReference type="InterPro" id="IPR015943">
    <property type="entry name" value="WD40/YVTN_repeat-like_dom_sf"/>
</dbReference>